<dbReference type="EMBL" id="CADCVK010000018">
    <property type="protein sequence ID" value="CAA9464424.1"/>
    <property type="molecule type" value="Genomic_DNA"/>
</dbReference>
<reference evidence="2" key="1">
    <citation type="submission" date="2020-02" db="EMBL/GenBank/DDBJ databases">
        <authorList>
            <person name="Meier V. D."/>
        </authorList>
    </citation>
    <scope>NUCLEOTIDE SEQUENCE</scope>
    <source>
        <strain evidence="2">AVDCRST_MAG12</strain>
    </source>
</reference>
<name>A0A6J4R6T6_9ACTN</name>
<gene>
    <name evidence="2" type="ORF">AVDCRST_MAG12-130</name>
</gene>
<evidence type="ECO:0000256" key="1">
    <source>
        <dbReference type="SAM" id="MobiDB-lite"/>
    </source>
</evidence>
<feature type="non-terminal residue" evidence="2">
    <location>
        <position position="106"/>
    </location>
</feature>
<sequence length="106" mass="12287">GRENREKPGGLEAVRRAAALCRRPCLLRTRRSPVRFDSHWLRGDLYGDHGLRARRQEAGRPGRRAVHGRHVRGPARRAGRGPRRRLRPRGGWLVPEHAHRALHRRL</sequence>
<evidence type="ECO:0000313" key="2">
    <source>
        <dbReference type="EMBL" id="CAA9464424.1"/>
    </source>
</evidence>
<organism evidence="2">
    <name type="scientific">uncultured Rubrobacteraceae bacterium</name>
    <dbReference type="NCBI Taxonomy" id="349277"/>
    <lineage>
        <taxon>Bacteria</taxon>
        <taxon>Bacillati</taxon>
        <taxon>Actinomycetota</taxon>
        <taxon>Rubrobacteria</taxon>
        <taxon>Rubrobacterales</taxon>
        <taxon>Rubrobacteraceae</taxon>
        <taxon>environmental samples</taxon>
    </lineage>
</organism>
<feature type="region of interest" description="Disordered" evidence="1">
    <location>
        <begin position="55"/>
        <end position="92"/>
    </location>
</feature>
<proteinExistence type="predicted"/>
<feature type="compositionally biased region" description="Basic residues" evidence="1">
    <location>
        <begin position="61"/>
        <end position="88"/>
    </location>
</feature>
<accession>A0A6J4R6T6</accession>
<feature type="non-terminal residue" evidence="2">
    <location>
        <position position="1"/>
    </location>
</feature>
<protein>
    <submittedName>
        <fullName evidence="2">Uncharacterized protein</fullName>
    </submittedName>
</protein>
<dbReference type="AlphaFoldDB" id="A0A6J4R6T6"/>